<reference evidence="3" key="1">
    <citation type="submission" date="2020-12" db="EMBL/GenBank/DDBJ databases">
        <title>Metabolic potential, ecology and presence of endohyphal bacteria is reflected in genomic diversity of Mucoromycotina.</title>
        <authorList>
            <person name="Muszewska A."/>
            <person name="Okrasinska A."/>
            <person name="Steczkiewicz K."/>
            <person name="Drgas O."/>
            <person name="Orlowska M."/>
            <person name="Perlinska-Lenart U."/>
            <person name="Aleksandrzak-Piekarczyk T."/>
            <person name="Szatraj K."/>
            <person name="Zielenkiewicz U."/>
            <person name="Pilsyk S."/>
            <person name="Malc E."/>
            <person name="Mieczkowski P."/>
            <person name="Kruszewska J.S."/>
            <person name="Biernat P."/>
            <person name="Pawlowska J."/>
        </authorList>
    </citation>
    <scope>NUCLEOTIDE SEQUENCE</scope>
    <source>
        <strain evidence="3">WA0000017839</strain>
    </source>
</reference>
<keyword evidence="2" id="KW-0732">Signal</keyword>
<name>A0A8H7RIN3_9FUNG</name>
<gene>
    <name evidence="3" type="ORF">INT47_006383</name>
</gene>
<dbReference type="EMBL" id="JAEPRD010000009">
    <property type="protein sequence ID" value="KAG2211263.1"/>
    <property type="molecule type" value="Genomic_DNA"/>
</dbReference>
<proteinExistence type="predicted"/>
<evidence type="ECO:0000256" key="2">
    <source>
        <dbReference type="SAM" id="SignalP"/>
    </source>
</evidence>
<organism evidence="3 4">
    <name type="scientific">Mucor saturninus</name>
    <dbReference type="NCBI Taxonomy" id="64648"/>
    <lineage>
        <taxon>Eukaryota</taxon>
        <taxon>Fungi</taxon>
        <taxon>Fungi incertae sedis</taxon>
        <taxon>Mucoromycota</taxon>
        <taxon>Mucoromycotina</taxon>
        <taxon>Mucoromycetes</taxon>
        <taxon>Mucorales</taxon>
        <taxon>Mucorineae</taxon>
        <taxon>Mucoraceae</taxon>
        <taxon>Mucor</taxon>
    </lineage>
</organism>
<feature type="region of interest" description="Disordered" evidence="1">
    <location>
        <begin position="255"/>
        <end position="287"/>
    </location>
</feature>
<feature type="signal peptide" evidence="2">
    <location>
        <begin position="1"/>
        <end position="20"/>
    </location>
</feature>
<comment type="caution">
    <text evidence="3">The sequence shown here is derived from an EMBL/GenBank/DDBJ whole genome shotgun (WGS) entry which is preliminary data.</text>
</comment>
<feature type="compositionally biased region" description="Polar residues" evidence="1">
    <location>
        <begin position="260"/>
        <end position="283"/>
    </location>
</feature>
<dbReference type="Proteomes" id="UP000603453">
    <property type="component" value="Unassembled WGS sequence"/>
</dbReference>
<keyword evidence="4" id="KW-1185">Reference proteome</keyword>
<sequence length="378" mass="38907">MVAIQSLIFTSIALLSTVSAYGQIAQVVDANNFCVFLPPSDSVDRGIADTEWNAQAFCIGKTPKATNAGKLNSGFIQSAHYLATDKYVQVTGKINPAKARLNATDEGGQYDIKAPKGSSCAGWKFYVNLVEPAGNTYCMRCCNDDRSCNRGISEKGCAHIIPGDYSGPDIKPEKTTTTKKIATTTTTKKITTTTTIKKTTTVTKQASATTTAKAIPIGTDKDAAPTGTNTIQQAEETITPPTTTTRTRIIPTINEDADSATPTDNAEMQTGINVSPPVTTTTAEPPLGTGVAPAAGAVPAAGAAPAPAAVAAAADGNVAAGSTPITNAATADSSNSGNKVDMLSQNELASAQSVDSGAIQFQPSMIAFAFVAVAMMLQ</sequence>
<dbReference type="OrthoDB" id="3044029at2759"/>
<accession>A0A8H7RIN3</accession>
<protein>
    <recommendedName>
        <fullName evidence="5">Secreted protein</fullName>
    </recommendedName>
</protein>
<evidence type="ECO:0000256" key="1">
    <source>
        <dbReference type="SAM" id="MobiDB-lite"/>
    </source>
</evidence>
<feature type="chain" id="PRO_5034287091" description="Secreted protein" evidence="2">
    <location>
        <begin position="21"/>
        <end position="378"/>
    </location>
</feature>
<evidence type="ECO:0000313" key="4">
    <source>
        <dbReference type="Proteomes" id="UP000603453"/>
    </source>
</evidence>
<evidence type="ECO:0008006" key="5">
    <source>
        <dbReference type="Google" id="ProtNLM"/>
    </source>
</evidence>
<evidence type="ECO:0000313" key="3">
    <source>
        <dbReference type="EMBL" id="KAG2211263.1"/>
    </source>
</evidence>
<dbReference type="AlphaFoldDB" id="A0A8H7RIN3"/>